<evidence type="ECO:0000313" key="2">
    <source>
        <dbReference type="Proteomes" id="UP000276133"/>
    </source>
</evidence>
<comment type="caution">
    <text evidence="1">The sequence shown here is derived from an EMBL/GenBank/DDBJ whole genome shotgun (WGS) entry which is preliminary data.</text>
</comment>
<dbReference type="EMBL" id="REGN01000789">
    <property type="protein sequence ID" value="RNA39108.1"/>
    <property type="molecule type" value="Genomic_DNA"/>
</dbReference>
<sequence>MITCVSDTHELKKGVCITPLISNHPFVRRLTETVQTYEQAIFFCKCKVCTKNIQSETFNLVKFEIPAIFKYCICIAKTPLKESQNN</sequence>
<organism evidence="1 2">
    <name type="scientific">Brachionus plicatilis</name>
    <name type="common">Marine rotifer</name>
    <name type="synonym">Brachionus muelleri</name>
    <dbReference type="NCBI Taxonomy" id="10195"/>
    <lineage>
        <taxon>Eukaryota</taxon>
        <taxon>Metazoa</taxon>
        <taxon>Spiralia</taxon>
        <taxon>Gnathifera</taxon>
        <taxon>Rotifera</taxon>
        <taxon>Eurotatoria</taxon>
        <taxon>Monogononta</taxon>
        <taxon>Pseudotrocha</taxon>
        <taxon>Ploima</taxon>
        <taxon>Brachionidae</taxon>
        <taxon>Brachionus</taxon>
    </lineage>
</organism>
<evidence type="ECO:0000313" key="1">
    <source>
        <dbReference type="EMBL" id="RNA39108.1"/>
    </source>
</evidence>
<name>A0A3M7SU57_BRAPC</name>
<protein>
    <submittedName>
        <fullName evidence="1">Uncharacterized protein</fullName>
    </submittedName>
</protein>
<reference evidence="1 2" key="1">
    <citation type="journal article" date="2018" name="Sci. Rep.">
        <title>Genomic signatures of local adaptation to the degree of environmental predictability in rotifers.</title>
        <authorList>
            <person name="Franch-Gras L."/>
            <person name="Hahn C."/>
            <person name="Garcia-Roger E.M."/>
            <person name="Carmona M.J."/>
            <person name="Serra M."/>
            <person name="Gomez A."/>
        </authorList>
    </citation>
    <scope>NUCLEOTIDE SEQUENCE [LARGE SCALE GENOMIC DNA]</scope>
    <source>
        <strain evidence="1">HYR1</strain>
    </source>
</reference>
<keyword evidence="2" id="KW-1185">Reference proteome</keyword>
<dbReference type="AlphaFoldDB" id="A0A3M7SU57"/>
<dbReference type="Proteomes" id="UP000276133">
    <property type="component" value="Unassembled WGS sequence"/>
</dbReference>
<accession>A0A3M7SU57</accession>
<proteinExistence type="predicted"/>
<gene>
    <name evidence="1" type="ORF">BpHYR1_007865</name>
</gene>